<reference evidence="1" key="2">
    <citation type="submission" date="2021-09" db="EMBL/GenBank/DDBJ databases">
        <authorList>
            <person name="Jia N."/>
            <person name="Wang J."/>
            <person name="Shi W."/>
            <person name="Du L."/>
            <person name="Sun Y."/>
            <person name="Zhan W."/>
            <person name="Jiang J."/>
            <person name="Wang Q."/>
            <person name="Zhang B."/>
            <person name="Ji P."/>
            <person name="Sakyi L.B."/>
            <person name="Cui X."/>
            <person name="Yuan T."/>
            <person name="Jiang B."/>
            <person name="Yang W."/>
            <person name="Lam T.T.-Y."/>
            <person name="Chang Q."/>
            <person name="Ding S."/>
            <person name="Wang X."/>
            <person name="Zhu J."/>
            <person name="Ruan X."/>
            <person name="Zhao L."/>
            <person name="Wei J."/>
            <person name="Que T."/>
            <person name="Du C."/>
            <person name="Cheng J."/>
            <person name="Dai P."/>
            <person name="Han X."/>
            <person name="Huang E."/>
            <person name="Gao Y."/>
            <person name="Liu J."/>
            <person name="Shao H."/>
            <person name="Ye R."/>
            <person name="Li L."/>
            <person name="Wei W."/>
            <person name="Wang X."/>
            <person name="Wang C."/>
            <person name="Huo Q."/>
            <person name="Li W."/>
            <person name="Guo W."/>
            <person name="Chen H."/>
            <person name="Chen S."/>
            <person name="Zhou L."/>
            <person name="Zhou L."/>
            <person name="Ni X."/>
            <person name="Tian J."/>
            <person name="Zhou Y."/>
            <person name="Sheng Y."/>
            <person name="Liu T."/>
            <person name="Pan Y."/>
            <person name="Xia L."/>
            <person name="Li J."/>
            <person name="Zhao F."/>
            <person name="Cao W."/>
        </authorList>
    </citation>
    <scope>NUCLEOTIDE SEQUENCE</scope>
    <source>
        <strain evidence="1">Rmic-2018</strain>
        <tissue evidence="1">Larvae</tissue>
    </source>
</reference>
<accession>A0A9J6F301</accession>
<gene>
    <name evidence="1" type="ORF">HPB51_013834</name>
</gene>
<reference evidence="1" key="1">
    <citation type="journal article" date="2020" name="Cell">
        <title>Large-Scale Comparative Analyses of Tick Genomes Elucidate Their Genetic Diversity and Vector Capacities.</title>
        <authorList>
            <consortium name="Tick Genome and Microbiome Consortium (TIGMIC)"/>
            <person name="Jia N."/>
            <person name="Wang J."/>
            <person name="Shi W."/>
            <person name="Du L."/>
            <person name="Sun Y."/>
            <person name="Zhan W."/>
            <person name="Jiang J.F."/>
            <person name="Wang Q."/>
            <person name="Zhang B."/>
            <person name="Ji P."/>
            <person name="Bell-Sakyi L."/>
            <person name="Cui X.M."/>
            <person name="Yuan T.T."/>
            <person name="Jiang B.G."/>
            <person name="Yang W.F."/>
            <person name="Lam T.T."/>
            <person name="Chang Q.C."/>
            <person name="Ding S.J."/>
            <person name="Wang X.J."/>
            <person name="Zhu J.G."/>
            <person name="Ruan X.D."/>
            <person name="Zhao L."/>
            <person name="Wei J.T."/>
            <person name="Ye R.Z."/>
            <person name="Que T.C."/>
            <person name="Du C.H."/>
            <person name="Zhou Y.H."/>
            <person name="Cheng J.X."/>
            <person name="Dai P.F."/>
            <person name="Guo W.B."/>
            <person name="Han X.H."/>
            <person name="Huang E.J."/>
            <person name="Li L.F."/>
            <person name="Wei W."/>
            <person name="Gao Y.C."/>
            <person name="Liu J.Z."/>
            <person name="Shao H.Z."/>
            <person name="Wang X."/>
            <person name="Wang C.C."/>
            <person name="Yang T.C."/>
            <person name="Huo Q.B."/>
            <person name="Li W."/>
            <person name="Chen H.Y."/>
            <person name="Chen S.E."/>
            <person name="Zhou L.G."/>
            <person name="Ni X.B."/>
            <person name="Tian J.H."/>
            <person name="Sheng Y."/>
            <person name="Liu T."/>
            <person name="Pan Y.S."/>
            <person name="Xia L.Y."/>
            <person name="Li J."/>
            <person name="Zhao F."/>
            <person name="Cao W.C."/>
        </authorList>
    </citation>
    <scope>NUCLEOTIDE SEQUENCE</scope>
    <source>
        <strain evidence="1">Rmic-2018</strain>
    </source>
</reference>
<comment type="caution">
    <text evidence="1">The sequence shown here is derived from an EMBL/GenBank/DDBJ whole genome shotgun (WGS) entry which is preliminary data.</text>
</comment>
<name>A0A9J6F301_RHIMP</name>
<evidence type="ECO:0000313" key="1">
    <source>
        <dbReference type="EMBL" id="KAH8041174.1"/>
    </source>
</evidence>
<keyword evidence="2" id="KW-1185">Reference proteome</keyword>
<dbReference type="AlphaFoldDB" id="A0A9J6F301"/>
<dbReference type="Proteomes" id="UP000821866">
    <property type="component" value="Chromosome 1"/>
</dbReference>
<protein>
    <submittedName>
        <fullName evidence="1">Uncharacterized protein</fullName>
    </submittedName>
</protein>
<proteinExistence type="predicted"/>
<sequence>MHWRKVNAAVHMNTALYGQKNPYQAHMARTSTADRTRSFDKPVPSELVVAVVPFFVADTEHSSASFLSVFSAVAVGCSLVRVMHFVSRRSRVLSRGSHVPVTRHWLRRQFFPMASSDVFATTAPLLGPSSLPVPSRPTSSVGERRPRLSDRLRFAPLLLLVASLPVSPPHSQSPPCVCICLCTTRTVRHSLDLPPSLSAAARRDTTGGGPGMRFMGGGAASLLTCRRTPPPLSGAVHPERE</sequence>
<evidence type="ECO:0000313" key="2">
    <source>
        <dbReference type="Proteomes" id="UP000821866"/>
    </source>
</evidence>
<dbReference type="EMBL" id="JABSTU010000001">
    <property type="protein sequence ID" value="KAH8041174.1"/>
    <property type="molecule type" value="Genomic_DNA"/>
</dbReference>
<organism evidence="1 2">
    <name type="scientific">Rhipicephalus microplus</name>
    <name type="common">Cattle tick</name>
    <name type="synonym">Boophilus microplus</name>
    <dbReference type="NCBI Taxonomy" id="6941"/>
    <lineage>
        <taxon>Eukaryota</taxon>
        <taxon>Metazoa</taxon>
        <taxon>Ecdysozoa</taxon>
        <taxon>Arthropoda</taxon>
        <taxon>Chelicerata</taxon>
        <taxon>Arachnida</taxon>
        <taxon>Acari</taxon>
        <taxon>Parasitiformes</taxon>
        <taxon>Ixodida</taxon>
        <taxon>Ixodoidea</taxon>
        <taxon>Ixodidae</taxon>
        <taxon>Rhipicephalinae</taxon>
        <taxon>Rhipicephalus</taxon>
        <taxon>Boophilus</taxon>
    </lineage>
</organism>